<evidence type="ECO:0000313" key="2">
    <source>
        <dbReference type="EMBL" id="KAH7251351.1"/>
    </source>
</evidence>
<dbReference type="OrthoDB" id="5065752at2759"/>
<feature type="region of interest" description="Disordered" evidence="1">
    <location>
        <begin position="248"/>
        <end position="277"/>
    </location>
</feature>
<sequence>MPDLPKPRDKQSTLASRIKEDKIYDYDEQKETSRAVHVLFSAAGTGKTRQIFDLLRQHWGFYMLAPNLEPTQALSTDVDIIEPRRYFASRDTYTMYEDHPRISEHWKSTTIHVFQPLVVARVALLYEFLRRHPEATPTQWLWLQISCKVLDPFDALYRLFRLVDPDCLGFEPGISIQAEMPGDLVPKCHNLLKDISFEPSGVSLYYCFDEAQYTFQVPEALSILSDLYNTLTLSFTMSLDRELGYVERPGELDSTETSPREIESASDTASRSTSDDMPIINPTLVVSGTSLQIEKLEETLDNLSTYTWGKDEVPVTKWDSYLKHLTEIISESEIIRNRQGIDLPLLSRSGRPLAFGQKSEEIDLDAMRKWLWKPLETPPKHNPQILAVQEDLSRMDLETLLDHHDSETIASVLVSQLVLPFHQNAKPQLGSLGASLLRLLAFYSGLHSYEIATKVAGMLHDIFRNTVLRNIISTHSLSQRGRYRWSTVYIEGIMFLTQSQTFLDSFVKDIRLALKSGRNTAYNAYVAALKSQIRKMKACGNAELAQDLFRAGIRADLMKLTIRYTLAEPIAIYAVMDYLRTEGGSEYQELMLQWLINTQEDYEVQAMFGKATEWFIAMSLDYILRPHPSSVFGIPDILNGSARRETFLSLLAESLTFDPEIDQFYNLRSTIWSWMKQYRVEGQTSTPTFMFPDINSGPDLIFILEGNKDRQQPFPQNISKIFVAVQTDTGARFENAMETLIEDNWHRNLDKGTRDAESSELENWHDTPFILLLLCTAVTVKQGKIIKWIKKNAGRIPKGRFVCVLDETVTSSVWGHDFVALADAIKRQSTQQKEEWSHHNDKREADEAIAGTSLADRSRKRARAG</sequence>
<reference evidence="2" key="1">
    <citation type="journal article" date="2021" name="Nat. Commun.">
        <title>Genetic determinants of endophytism in the Arabidopsis root mycobiome.</title>
        <authorList>
            <person name="Mesny F."/>
            <person name="Miyauchi S."/>
            <person name="Thiergart T."/>
            <person name="Pickel B."/>
            <person name="Atanasova L."/>
            <person name="Karlsson M."/>
            <person name="Huettel B."/>
            <person name="Barry K.W."/>
            <person name="Haridas S."/>
            <person name="Chen C."/>
            <person name="Bauer D."/>
            <person name="Andreopoulos W."/>
            <person name="Pangilinan J."/>
            <person name="LaButti K."/>
            <person name="Riley R."/>
            <person name="Lipzen A."/>
            <person name="Clum A."/>
            <person name="Drula E."/>
            <person name="Henrissat B."/>
            <person name="Kohler A."/>
            <person name="Grigoriev I.V."/>
            <person name="Martin F.M."/>
            <person name="Hacquard S."/>
        </authorList>
    </citation>
    <scope>NUCLEOTIDE SEQUENCE</scope>
    <source>
        <strain evidence="2">MPI-SDFR-AT-0068</strain>
    </source>
</reference>
<evidence type="ECO:0000313" key="3">
    <source>
        <dbReference type="Proteomes" id="UP000813427"/>
    </source>
</evidence>
<keyword evidence="3" id="KW-1185">Reference proteome</keyword>
<dbReference type="Proteomes" id="UP000813427">
    <property type="component" value="Unassembled WGS sequence"/>
</dbReference>
<proteinExistence type="predicted"/>
<name>A0A8K0S470_9HYPO</name>
<feature type="compositionally biased region" description="Basic and acidic residues" evidence="1">
    <location>
        <begin position="832"/>
        <end position="846"/>
    </location>
</feature>
<dbReference type="EMBL" id="JAGPXF010000003">
    <property type="protein sequence ID" value="KAH7251351.1"/>
    <property type="molecule type" value="Genomic_DNA"/>
</dbReference>
<comment type="caution">
    <text evidence="2">The sequence shown here is derived from an EMBL/GenBank/DDBJ whole genome shotgun (WGS) entry which is preliminary data.</text>
</comment>
<gene>
    <name evidence="2" type="ORF">BKA59DRAFT_491861</name>
</gene>
<feature type="compositionally biased region" description="Low complexity" evidence="1">
    <location>
        <begin position="265"/>
        <end position="276"/>
    </location>
</feature>
<dbReference type="AlphaFoldDB" id="A0A8K0S470"/>
<evidence type="ECO:0000256" key="1">
    <source>
        <dbReference type="SAM" id="MobiDB-lite"/>
    </source>
</evidence>
<organism evidence="2 3">
    <name type="scientific">Fusarium tricinctum</name>
    <dbReference type="NCBI Taxonomy" id="61284"/>
    <lineage>
        <taxon>Eukaryota</taxon>
        <taxon>Fungi</taxon>
        <taxon>Dikarya</taxon>
        <taxon>Ascomycota</taxon>
        <taxon>Pezizomycotina</taxon>
        <taxon>Sordariomycetes</taxon>
        <taxon>Hypocreomycetidae</taxon>
        <taxon>Hypocreales</taxon>
        <taxon>Nectriaceae</taxon>
        <taxon>Fusarium</taxon>
        <taxon>Fusarium tricinctum species complex</taxon>
    </lineage>
</organism>
<feature type="region of interest" description="Disordered" evidence="1">
    <location>
        <begin position="830"/>
        <end position="865"/>
    </location>
</feature>
<accession>A0A8K0S470</accession>
<protein>
    <submittedName>
        <fullName evidence="2">Uncharacterized protein</fullName>
    </submittedName>
</protein>